<proteinExistence type="predicted"/>
<gene>
    <name evidence="2" type="ORF">CRG98_050448</name>
</gene>
<organism evidence="2 3">
    <name type="scientific">Punica granatum</name>
    <name type="common">Pomegranate</name>
    <dbReference type="NCBI Taxonomy" id="22663"/>
    <lineage>
        <taxon>Eukaryota</taxon>
        <taxon>Viridiplantae</taxon>
        <taxon>Streptophyta</taxon>
        <taxon>Embryophyta</taxon>
        <taxon>Tracheophyta</taxon>
        <taxon>Spermatophyta</taxon>
        <taxon>Magnoliopsida</taxon>
        <taxon>eudicotyledons</taxon>
        <taxon>Gunneridae</taxon>
        <taxon>Pentapetalae</taxon>
        <taxon>rosids</taxon>
        <taxon>malvids</taxon>
        <taxon>Myrtales</taxon>
        <taxon>Lythraceae</taxon>
        <taxon>Punica</taxon>
    </lineage>
</organism>
<reference evidence="2 3" key="1">
    <citation type="submission" date="2017-11" db="EMBL/GenBank/DDBJ databases">
        <title>De-novo sequencing of pomegranate (Punica granatum L.) genome.</title>
        <authorList>
            <person name="Akparov Z."/>
            <person name="Amiraslanov A."/>
            <person name="Hajiyeva S."/>
            <person name="Abbasov M."/>
            <person name="Kaur K."/>
            <person name="Hamwieh A."/>
            <person name="Solovyev V."/>
            <person name="Salamov A."/>
            <person name="Braich B."/>
            <person name="Kosarev P."/>
            <person name="Mahmoud A."/>
            <person name="Hajiyev E."/>
            <person name="Babayeva S."/>
            <person name="Izzatullayeva V."/>
            <person name="Mammadov A."/>
            <person name="Mammadov A."/>
            <person name="Sharifova S."/>
            <person name="Ojaghi J."/>
            <person name="Eynullazada K."/>
            <person name="Bayramov B."/>
            <person name="Abdulazimova A."/>
            <person name="Shahmuradov I."/>
        </authorList>
    </citation>
    <scope>NUCLEOTIDE SEQUENCE [LARGE SCALE GENOMIC DNA]</scope>
    <source>
        <strain evidence="3">cv. AG2017</strain>
        <tissue evidence="2">Leaf</tissue>
    </source>
</reference>
<dbReference type="EMBL" id="PGOL01045298">
    <property type="protein sequence ID" value="PKH47756.1"/>
    <property type="molecule type" value="Genomic_DNA"/>
</dbReference>
<feature type="compositionally biased region" description="Polar residues" evidence="1">
    <location>
        <begin position="197"/>
        <end position="210"/>
    </location>
</feature>
<feature type="non-terminal residue" evidence="2">
    <location>
        <position position="1"/>
    </location>
</feature>
<evidence type="ECO:0000313" key="2">
    <source>
        <dbReference type="EMBL" id="PKH47756.1"/>
    </source>
</evidence>
<feature type="region of interest" description="Disordered" evidence="1">
    <location>
        <begin position="197"/>
        <end position="225"/>
    </location>
</feature>
<comment type="caution">
    <text evidence="2">The sequence shown here is derived from an EMBL/GenBank/DDBJ whole genome shotgun (WGS) entry which is preliminary data.</text>
</comment>
<dbReference type="STRING" id="22663.A0A2I0GC74"/>
<accession>A0A2I0GC74</accession>
<name>A0A2I0GC74_PUNGR</name>
<dbReference type="Proteomes" id="UP000233551">
    <property type="component" value="Unassembled WGS sequence"/>
</dbReference>
<keyword evidence="3" id="KW-1185">Reference proteome</keyword>
<sequence length="225" mass="25173">SSVGGAKNAKVLWDDLKEHFSQGNETRIHQLKTDMCLPKQERKLVSEYYSKLKSLWDELKLYLNLPACTCDAGAQLAAHKEKEKVHQFIIGFNPEFSTIWYQILSMDPLSNVNRAHSMATHDEAQRLVTQGRDSSSEAMGFAAKIANDFGCGNPNFASSNRGDFKTRGRPFCDYCGRNRHHRAICYQLHGYPATDQPNQWSSNGISSGQSAPRGRFGASSPSVRQ</sequence>
<evidence type="ECO:0000313" key="3">
    <source>
        <dbReference type="Proteomes" id="UP000233551"/>
    </source>
</evidence>
<dbReference type="PANTHER" id="PTHR34222">
    <property type="entry name" value="GAG_PRE-INTEGRS DOMAIN-CONTAINING PROTEIN"/>
    <property type="match status" value="1"/>
</dbReference>
<dbReference type="PANTHER" id="PTHR34222:SF99">
    <property type="entry name" value="PROTEIN, PUTATIVE-RELATED"/>
    <property type="match status" value="1"/>
</dbReference>
<evidence type="ECO:0000256" key="1">
    <source>
        <dbReference type="SAM" id="MobiDB-lite"/>
    </source>
</evidence>
<dbReference type="AlphaFoldDB" id="A0A2I0GC74"/>
<protein>
    <submittedName>
        <fullName evidence="2">Uncharacterized protein</fullName>
    </submittedName>
</protein>